<evidence type="ECO:0000256" key="1">
    <source>
        <dbReference type="SAM" id="Phobius"/>
    </source>
</evidence>
<dbReference type="EMBL" id="AXCJ01000002">
    <property type="protein sequence ID" value="ETO91573.1"/>
    <property type="molecule type" value="Genomic_DNA"/>
</dbReference>
<keyword evidence="1" id="KW-0812">Transmembrane</keyword>
<feature type="transmembrane region" description="Helical" evidence="1">
    <location>
        <begin position="12"/>
        <end position="31"/>
    </location>
</feature>
<name>W2V291_9RICK</name>
<dbReference type="AlphaFoldDB" id="W2V291"/>
<evidence type="ECO:0000313" key="2">
    <source>
        <dbReference type="EMBL" id="ETO91573.1"/>
    </source>
</evidence>
<proteinExistence type="predicted"/>
<organism evidence="2 3">
    <name type="scientific">Candidatus Xenolissoclinum pacificiensis L6</name>
    <dbReference type="NCBI Taxonomy" id="1401685"/>
    <lineage>
        <taxon>Bacteria</taxon>
        <taxon>Pseudomonadati</taxon>
        <taxon>Pseudomonadota</taxon>
        <taxon>Alphaproteobacteria</taxon>
        <taxon>Rickettsiales</taxon>
        <taxon>Anaplasmataceae</taxon>
        <taxon>Candidatus Xenolissoclinum</taxon>
    </lineage>
</organism>
<evidence type="ECO:0000313" key="3">
    <source>
        <dbReference type="Proteomes" id="UP000018951"/>
    </source>
</evidence>
<keyword evidence="1" id="KW-0472">Membrane</keyword>
<sequence>MPFSAMTVVPVIVKISALIISFLFPPVIVNFNELPNASKNLEVTLL</sequence>
<accession>W2V291</accession>
<dbReference type="Proteomes" id="UP000018951">
    <property type="component" value="Unassembled WGS sequence"/>
</dbReference>
<keyword evidence="3" id="KW-1185">Reference proteome</keyword>
<comment type="caution">
    <text evidence="2">The sequence shown here is derived from an EMBL/GenBank/DDBJ whole genome shotgun (WGS) entry which is preliminary data.</text>
</comment>
<gene>
    <name evidence="2" type="ORF">P857_20</name>
</gene>
<keyword evidence="1" id="KW-1133">Transmembrane helix</keyword>
<protein>
    <submittedName>
        <fullName evidence="2">Uncharacterized protein</fullName>
    </submittedName>
</protein>
<reference evidence="2 3" key="1">
    <citation type="journal article" date="2013" name="PLoS ONE">
        <title>Bacterial endosymbiosis in a chordate host: long-term co-evolution and conservation of secondary metabolism.</title>
        <authorList>
            <person name="Kwan J.C."/>
            <person name="Schmidt E.W."/>
        </authorList>
    </citation>
    <scope>NUCLEOTIDE SEQUENCE [LARGE SCALE GENOMIC DNA]</scope>
    <source>
        <strain evidence="3">L6</strain>
    </source>
</reference>